<dbReference type="HOGENOM" id="CLU_2896577_0_0_3"/>
<proteinExistence type="predicted"/>
<organism evidence="2">
    <name type="scientific">Cyanothece sp. (strain PCC 7425 / ATCC 29141)</name>
    <dbReference type="NCBI Taxonomy" id="395961"/>
    <lineage>
        <taxon>Bacteria</taxon>
        <taxon>Bacillati</taxon>
        <taxon>Cyanobacteriota</taxon>
        <taxon>Cyanophyceae</taxon>
        <taxon>Gomontiellales</taxon>
        <taxon>Cyanothecaceae</taxon>
        <taxon>Cyanothece</taxon>
    </lineage>
</organism>
<sequence>MSKDHPRHPEADLLKVQESFDFDQWANQVRPQLLACLNRMETSPKSRRRKALTSSPTPANTI</sequence>
<dbReference type="AlphaFoldDB" id="B8HKQ3"/>
<dbReference type="EMBL" id="CP001344">
    <property type="protein sequence ID" value="ACL46897.1"/>
    <property type="molecule type" value="Genomic_DNA"/>
</dbReference>
<evidence type="ECO:0000256" key="1">
    <source>
        <dbReference type="SAM" id="MobiDB-lite"/>
    </source>
</evidence>
<dbReference type="KEGG" id="cyn:Cyan7425_4589"/>
<feature type="region of interest" description="Disordered" evidence="1">
    <location>
        <begin position="40"/>
        <end position="62"/>
    </location>
</feature>
<reference evidence="2" key="1">
    <citation type="submission" date="2009-01" db="EMBL/GenBank/DDBJ databases">
        <title>Complete sequence of chromosome Cyanothece sp. PCC 7425.</title>
        <authorList>
            <consortium name="US DOE Joint Genome Institute"/>
            <person name="Lucas S."/>
            <person name="Copeland A."/>
            <person name="Lapidus A."/>
            <person name="Glavina del Rio T."/>
            <person name="Dalin E."/>
            <person name="Tice H."/>
            <person name="Bruce D."/>
            <person name="Goodwin L."/>
            <person name="Pitluck S."/>
            <person name="Sims D."/>
            <person name="Meineke L."/>
            <person name="Brettin T."/>
            <person name="Detter J.C."/>
            <person name="Han C."/>
            <person name="Larimer F."/>
            <person name="Land M."/>
            <person name="Hauser L."/>
            <person name="Kyrpides N."/>
            <person name="Ovchinnikova G."/>
            <person name="Liberton M."/>
            <person name="Stoeckel J."/>
            <person name="Banerjee A."/>
            <person name="Singh A."/>
            <person name="Page L."/>
            <person name="Sato H."/>
            <person name="Zhao L."/>
            <person name="Sherman L."/>
            <person name="Pakrasi H."/>
            <person name="Richardson P."/>
        </authorList>
    </citation>
    <scope>NUCLEOTIDE SEQUENCE</scope>
    <source>
        <strain evidence="2">PCC 7425</strain>
    </source>
</reference>
<dbReference type="OrthoDB" id="464868at2"/>
<feature type="compositionally biased region" description="Polar residues" evidence="1">
    <location>
        <begin position="52"/>
        <end position="62"/>
    </location>
</feature>
<accession>B8HKQ3</accession>
<name>B8HKQ3_CYAP4</name>
<gene>
    <name evidence="2" type="ordered locus">Cyan7425_4589</name>
</gene>
<protein>
    <submittedName>
        <fullName evidence="2">Uncharacterized protein</fullName>
    </submittedName>
</protein>
<evidence type="ECO:0000313" key="2">
    <source>
        <dbReference type="EMBL" id="ACL46897.1"/>
    </source>
</evidence>